<evidence type="ECO:0000313" key="3">
    <source>
        <dbReference type="Proteomes" id="UP000257045"/>
    </source>
</evidence>
<dbReference type="Proteomes" id="UP000257045">
    <property type="component" value="Unassembled WGS sequence"/>
</dbReference>
<evidence type="ECO:0000256" key="1">
    <source>
        <dbReference type="HAMAP-Rule" id="MF_02110"/>
    </source>
</evidence>
<proteinExistence type="inferred from homology"/>
<protein>
    <recommendedName>
        <fullName evidence="1">UPF0763 protein CQA58_05920</fullName>
    </recommendedName>
</protein>
<reference evidence="2 3" key="1">
    <citation type="submission" date="2018-04" db="EMBL/GenBank/DDBJ databases">
        <title>Novel Campyloabacter and Helicobacter Species and Strains.</title>
        <authorList>
            <person name="Mannion A.J."/>
            <person name="Shen Z."/>
            <person name="Fox J.G."/>
        </authorList>
    </citation>
    <scope>NUCLEOTIDE SEQUENCE [LARGE SCALE GENOMIC DNA]</scope>
    <source>
        <strain evidence="2 3">MIT 04-9366</strain>
    </source>
</reference>
<comment type="caution">
    <text evidence="2">The sequence shown here is derived from an EMBL/GenBank/DDBJ whole genome shotgun (WGS) entry which is preliminary data.</text>
</comment>
<dbReference type="EMBL" id="NXLV01000010">
    <property type="protein sequence ID" value="RDU70369.1"/>
    <property type="molecule type" value="Genomic_DNA"/>
</dbReference>
<dbReference type="InterPro" id="IPR019724">
    <property type="entry name" value="UPF0763"/>
</dbReference>
<organism evidence="2 3">
    <name type="scientific">Helicobacter brantae</name>
    <dbReference type="NCBI Taxonomy" id="375927"/>
    <lineage>
        <taxon>Bacteria</taxon>
        <taxon>Pseudomonadati</taxon>
        <taxon>Campylobacterota</taxon>
        <taxon>Epsilonproteobacteria</taxon>
        <taxon>Campylobacterales</taxon>
        <taxon>Helicobacteraceae</taxon>
        <taxon>Helicobacter</taxon>
    </lineage>
</organism>
<sequence>MLDLNQHIASGNLKQIDETHLSVELSEGKLSDSKPCFVCDESGEEYVIISSKILKNLLESMKKAQEERFAISLEKDIANLMPLDFEDVLSVAKSKLTELNLDISQVNTLELIKEIKKEHPNLFFNLDDYLRK</sequence>
<dbReference type="OrthoDB" id="5324700at2"/>
<comment type="similarity">
    <text evidence="1">Belongs to the UPF0763 family.</text>
</comment>
<accession>A0A3D8IYM1</accession>
<keyword evidence="3" id="KW-1185">Reference proteome</keyword>
<name>A0A3D8IYM1_9HELI</name>
<gene>
    <name evidence="2" type="ORF">CQA58_05920</name>
</gene>
<dbReference type="AlphaFoldDB" id="A0A3D8IYM1"/>
<dbReference type="HAMAP" id="MF_02110">
    <property type="entry name" value="UPF0763"/>
    <property type="match status" value="1"/>
</dbReference>
<evidence type="ECO:0000313" key="2">
    <source>
        <dbReference type="EMBL" id="RDU70369.1"/>
    </source>
</evidence>
<dbReference type="Pfam" id="PF10788">
    <property type="entry name" value="DUF2603"/>
    <property type="match status" value="1"/>
</dbReference>
<dbReference type="RefSeq" id="WP_115569804.1">
    <property type="nucleotide sequence ID" value="NZ_NXLV01000010.1"/>
</dbReference>